<name>A0ABW5S380_9BACL</name>
<feature type="transmembrane region" description="Helical" evidence="1">
    <location>
        <begin position="118"/>
        <end position="135"/>
    </location>
</feature>
<feature type="transmembrane region" description="Helical" evidence="1">
    <location>
        <begin position="63"/>
        <end position="81"/>
    </location>
</feature>
<accession>A0ABW5S380</accession>
<keyword evidence="3" id="KW-1185">Reference proteome</keyword>
<reference evidence="3" key="1">
    <citation type="journal article" date="2019" name="Int. J. Syst. Evol. Microbiol.">
        <title>The Global Catalogue of Microorganisms (GCM) 10K type strain sequencing project: providing services to taxonomists for standard genome sequencing and annotation.</title>
        <authorList>
            <consortium name="The Broad Institute Genomics Platform"/>
            <consortium name="The Broad Institute Genome Sequencing Center for Infectious Disease"/>
            <person name="Wu L."/>
            <person name="Ma J."/>
        </authorList>
    </citation>
    <scope>NUCLEOTIDE SEQUENCE [LARGE SCALE GENOMIC DNA]</scope>
    <source>
        <strain evidence="3">TISTR 2466</strain>
    </source>
</reference>
<dbReference type="Proteomes" id="UP001597399">
    <property type="component" value="Unassembled WGS sequence"/>
</dbReference>
<feature type="transmembrane region" description="Helical" evidence="1">
    <location>
        <begin position="20"/>
        <end position="42"/>
    </location>
</feature>
<feature type="transmembrane region" description="Helical" evidence="1">
    <location>
        <begin position="178"/>
        <end position="199"/>
    </location>
</feature>
<feature type="transmembrane region" description="Helical" evidence="1">
    <location>
        <begin position="147"/>
        <end position="166"/>
    </location>
</feature>
<dbReference type="InterPro" id="IPR011737">
    <property type="entry name" value="CHP02206_TP0381"/>
</dbReference>
<gene>
    <name evidence="2" type="ORF">ACFSUE_10310</name>
</gene>
<sequence length="251" mass="29149">MSEYLYPQIAGFTLFSVEHISTLLVIMTLGVCLFLFRQTLFIKKETKKFRRKRAKIAPEPRNLTRYVLAAVLLIGEAGYQIGTLIAGDWSARASLPLEVSDVSALLAALMLLTRSRRLFAILYFVGIGSAVQALVTPDLSVSFPHWHYVQFFATHGATVLACLYMIAVERTRPAYHSLWWSALWLNGYTAIMFCVNRFLDANYLYLMKKPRVSVLNWLGPWPRYLLWVEVLMLIEFHLLYWFVRRRKSWKK</sequence>
<evidence type="ECO:0000256" key="1">
    <source>
        <dbReference type="SAM" id="Phobius"/>
    </source>
</evidence>
<proteinExistence type="predicted"/>
<protein>
    <submittedName>
        <fullName evidence="2">TIGR02206 family membrane protein</fullName>
    </submittedName>
</protein>
<evidence type="ECO:0000313" key="3">
    <source>
        <dbReference type="Proteomes" id="UP001597399"/>
    </source>
</evidence>
<comment type="caution">
    <text evidence="2">The sequence shown here is derived from an EMBL/GenBank/DDBJ whole genome shotgun (WGS) entry which is preliminary data.</text>
</comment>
<feature type="transmembrane region" description="Helical" evidence="1">
    <location>
        <begin position="93"/>
        <end position="111"/>
    </location>
</feature>
<keyword evidence="1" id="KW-0472">Membrane</keyword>
<dbReference type="EMBL" id="JBHUMQ010000024">
    <property type="protein sequence ID" value="MFD2694017.1"/>
    <property type="molecule type" value="Genomic_DNA"/>
</dbReference>
<dbReference type="RefSeq" id="WP_253063378.1">
    <property type="nucleotide sequence ID" value="NZ_JAMXWM010000020.1"/>
</dbReference>
<dbReference type="NCBIfam" id="TIGR02206">
    <property type="entry name" value="intg_mem_TP0381"/>
    <property type="match status" value="1"/>
</dbReference>
<dbReference type="Pfam" id="PF14808">
    <property type="entry name" value="TMEM164"/>
    <property type="match status" value="1"/>
</dbReference>
<evidence type="ECO:0000313" key="2">
    <source>
        <dbReference type="EMBL" id="MFD2694017.1"/>
    </source>
</evidence>
<organism evidence="2 3">
    <name type="scientific">Sporolactobacillus shoreicorticis</name>
    <dbReference type="NCBI Taxonomy" id="1923877"/>
    <lineage>
        <taxon>Bacteria</taxon>
        <taxon>Bacillati</taxon>
        <taxon>Bacillota</taxon>
        <taxon>Bacilli</taxon>
        <taxon>Bacillales</taxon>
        <taxon>Sporolactobacillaceae</taxon>
        <taxon>Sporolactobacillus</taxon>
    </lineage>
</organism>
<keyword evidence="1" id="KW-0812">Transmembrane</keyword>
<feature type="transmembrane region" description="Helical" evidence="1">
    <location>
        <begin position="224"/>
        <end position="243"/>
    </location>
</feature>
<keyword evidence="1" id="KW-1133">Transmembrane helix</keyword>